<dbReference type="SMART" id="SM00342">
    <property type="entry name" value="HTH_ARAC"/>
    <property type="match status" value="1"/>
</dbReference>
<sequence length="252" mass="27717">MSLKQIRRLSHAGIRERRRHRHELGQLFTIQSGVVAIEVEGGRWVMPTGCIAWIPPGMMHGASVQAGMTGTGLYFDGAWSRAAMPDTVKVARLSPLLDALLAALTGDAAPTGTALEHYLAVFADAFAREPAQTLFLPMPREPRLARMAARMVAAPDDNTDLDGWAARIGMSRRTLTRRFQAETGWTIVQWRQQMRLLAAMERLAAGHSVTTIAIDLGYASVSSFIAMFRRYLGTTPRAYMPADGAARSRPLR</sequence>
<keyword evidence="4" id="KW-0010">Activator</keyword>
<dbReference type="PANTHER" id="PTHR11019">
    <property type="entry name" value="HTH-TYPE TRANSCRIPTIONAL REGULATOR NIMR"/>
    <property type="match status" value="1"/>
</dbReference>
<keyword evidence="5" id="KW-0804">Transcription</keyword>
<accession>A0A849BBE9</accession>
<dbReference type="Pfam" id="PF12833">
    <property type="entry name" value="HTH_18"/>
    <property type="match status" value="1"/>
</dbReference>
<proteinExistence type="predicted"/>
<name>A0A849BBE9_9BURK</name>
<comment type="caution">
    <text evidence="7">The sequence shown here is derived from an EMBL/GenBank/DDBJ whole genome shotgun (WGS) entry which is preliminary data.</text>
</comment>
<dbReference type="Pfam" id="PF02311">
    <property type="entry name" value="AraC_binding"/>
    <property type="match status" value="1"/>
</dbReference>
<evidence type="ECO:0000256" key="4">
    <source>
        <dbReference type="ARBA" id="ARBA00023159"/>
    </source>
</evidence>
<keyword evidence="2" id="KW-0805">Transcription regulation</keyword>
<dbReference type="PROSITE" id="PS01124">
    <property type="entry name" value="HTH_ARAC_FAMILY_2"/>
    <property type="match status" value="1"/>
</dbReference>
<dbReference type="SUPFAM" id="SSF51215">
    <property type="entry name" value="Regulatory protein AraC"/>
    <property type="match status" value="1"/>
</dbReference>
<evidence type="ECO:0000256" key="5">
    <source>
        <dbReference type="ARBA" id="ARBA00023163"/>
    </source>
</evidence>
<gene>
    <name evidence="7" type="ORF">HLB16_19865</name>
</gene>
<dbReference type="SUPFAM" id="SSF46689">
    <property type="entry name" value="Homeodomain-like"/>
    <property type="match status" value="2"/>
</dbReference>
<dbReference type="FunFam" id="1.10.10.60:FF:000132">
    <property type="entry name" value="AraC family transcriptional regulator"/>
    <property type="match status" value="1"/>
</dbReference>
<dbReference type="EMBL" id="JABEMD010000040">
    <property type="protein sequence ID" value="NNH13121.1"/>
    <property type="molecule type" value="Genomic_DNA"/>
</dbReference>
<dbReference type="PANTHER" id="PTHR11019:SF199">
    <property type="entry name" value="HTH-TYPE TRANSCRIPTIONAL REGULATOR NIMR"/>
    <property type="match status" value="1"/>
</dbReference>
<dbReference type="PRINTS" id="PR00032">
    <property type="entry name" value="HTHARAC"/>
</dbReference>
<organism evidence="7 8">
    <name type="scientific">Cupriavidus gilardii</name>
    <dbReference type="NCBI Taxonomy" id="82541"/>
    <lineage>
        <taxon>Bacteria</taxon>
        <taxon>Pseudomonadati</taxon>
        <taxon>Pseudomonadota</taxon>
        <taxon>Betaproteobacteria</taxon>
        <taxon>Burkholderiales</taxon>
        <taxon>Burkholderiaceae</taxon>
        <taxon>Cupriavidus</taxon>
    </lineage>
</organism>
<dbReference type="InterPro" id="IPR018062">
    <property type="entry name" value="HTH_AraC-typ_CS"/>
</dbReference>
<evidence type="ECO:0000256" key="2">
    <source>
        <dbReference type="ARBA" id="ARBA00023015"/>
    </source>
</evidence>
<dbReference type="InterPro" id="IPR003313">
    <property type="entry name" value="AraC-bd"/>
</dbReference>
<dbReference type="InterPro" id="IPR009057">
    <property type="entry name" value="Homeodomain-like_sf"/>
</dbReference>
<dbReference type="InterPro" id="IPR018060">
    <property type="entry name" value="HTH_AraC"/>
</dbReference>
<dbReference type="InterPro" id="IPR037923">
    <property type="entry name" value="HTH-like"/>
</dbReference>
<reference evidence="7 8" key="1">
    <citation type="submission" date="2020-05" db="EMBL/GenBank/DDBJ databases">
        <title>MicrobeNet Type strains.</title>
        <authorList>
            <person name="Nicholson A.C."/>
        </authorList>
    </citation>
    <scope>NUCLEOTIDE SEQUENCE [LARGE SCALE GENOMIC DNA]</scope>
    <source>
        <strain evidence="7 8">ATCC 700815</strain>
    </source>
</reference>
<dbReference type="AlphaFoldDB" id="A0A849BBE9"/>
<dbReference type="Gene3D" id="1.10.10.60">
    <property type="entry name" value="Homeodomain-like"/>
    <property type="match status" value="2"/>
</dbReference>
<keyword evidence="3" id="KW-0238">DNA-binding</keyword>
<dbReference type="GO" id="GO:0003700">
    <property type="term" value="F:DNA-binding transcription factor activity"/>
    <property type="evidence" value="ECO:0007669"/>
    <property type="project" value="InterPro"/>
</dbReference>
<dbReference type="GO" id="GO:0043565">
    <property type="term" value="F:sequence-specific DNA binding"/>
    <property type="evidence" value="ECO:0007669"/>
    <property type="project" value="InterPro"/>
</dbReference>
<evidence type="ECO:0000256" key="3">
    <source>
        <dbReference type="ARBA" id="ARBA00023125"/>
    </source>
</evidence>
<protein>
    <submittedName>
        <fullName evidence="7">AraC family transcriptional regulator</fullName>
    </submittedName>
</protein>
<dbReference type="InterPro" id="IPR014710">
    <property type="entry name" value="RmlC-like_jellyroll"/>
</dbReference>
<feature type="domain" description="HTH araC/xylS-type" evidence="6">
    <location>
        <begin position="145"/>
        <end position="242"/>
    </location>
</feature>
<dbReference type="RefSeq" id="WP_053824266.1">
    <property type="nucleotide sequence ID" value="NZ_BAAAEB010000019.1"/>
</dbReference>
<dbReference type="PROSITE" id="PS00041">
    <property type="entry name" value="HTH_ARAC_FAMILY_1"/>
    <property type="match status" value="1"/>
</dbReference>
<keyword evidence="1" id="KW-0678">Repressor</keyword>
<dbReference type="InterPro" id="IPR020449">
    <property type="entry name" value="Tscrpt_reg_AraC-type_HTH"/>
</dbReference>
<evidence type="ECO:0000256" key="1">
    <source>
        <dbReference type="ARBA" id="ARBA00022491"/>
    </source>
</evidence>
<evidence type="ECO:0000313" key="8">
    <source>
        <dbReference type="Proteomes" id="UP000542973"/>
    </source>
</evidence>
<dbReference type="Proteomes" id="UP000542973">
    <property type="component" value="Unassembled WGS sequence"/>
</dbReference>
<evidence type="ECO:0000313" key="7">
    <source>
        <dbReference type="EMBL" id="NNH13121.1"/>
    </source>
</evidence>
<evidence type="ECO:0000259" key="6">
    <source>
        <dbReference type="PROSITE" id="PS01124"/>
    </source>
</evidence>
<dbReference type="Gene3D" id="2.60.120.10">
    <property type="entry name" value="Jelly Rolls"/>
    <property type="match status" value="1"/>
</dbReference>